<keyword evidence="1" id="KW-0732">Signal</keyword>
<sequence length="186" mass="20999">MKKISLIILLGVSTALTFSSFKTTIVETSQHRRIEEVEYDTINFESTIVSGVKLGGPYGALLEKLGSPDSVRKEETPDAQNSDHFEIYLYGKDSFYVMDEIVSGFELKSTKFQLDNLGGLKVGDPIAKVKKMFPKSYKFRDIDEFNPSWITISVQFGSSDSFLEIYCENSKIKSITTVTDDEEEEE</sequence>
<dbReference type="RefSeq" id="WP_283344958.1">
    <property type="nucleotide sequence ID" value="NZ_JASHIF010000010.1"/>
</dbReference>
<comment type="caution">
    <text evidence="2">The sequence shown here is derived from an EMBL/GenBank/DDBJ whole genome shotgun (WGS) entry which is preliminary data.</text>
</comment>
<feature type="signal peptide" evidence="1">
    <location>
        <begin position="1"/>
        <end position="17"/>
    </location>
</feature>
<proteinExistence type="predicted"/>
<evidence type="ECO:0000313" key="3">
    <source>
        <dbReference type="Proteomes" id="UP001236507"/>
    </source>
</evidence>
<gene>
    <name evidence="2" type="ORF">QM524_13175</name>
</gene>
<protein>
    <recommendedName>
        <fullName evidence="4">DUF4309 domain-containing protein</fullName>
    </recommendedName>
</protein>
<feature type="chain" id="PRO_5045761701" description="DUF4309 domain-containing protein" evidence="1">
    <location>
        <begin position="18"/>
        <end position="186"/>
    </location>
</feature>
<keyword evidence="3" id="KW-1185">Reference proteome</keyword>
<reference evidence="2 3" key="1">
    <citation type="submission" date="2023-05" db="EMBL/GenBank/DDBJ databases">
        <title>Novel species of genus Flectobacillus isolated from stream in China.</title>
        <authorList>
            <person name="Lu H."/>
        </authorList>
    </citation>
    <scope>NUCLEOTIDE SEQUENCE [LARGE SCALE GENOMIC DNA]</scope>
    <source>
        <strain evidence="2 3">KCTC 42575</strain>
    </source>
</reference>
<evidence type="ECO:0000313" key="2">
    <source>
        <dbReference type="EMBL" id="MDI9860165.1"/>
    </source>
</evidence>
<accession>A0ABT6Y9D1</accession>
<evidence type="ECO:0000256" key="1">
    <source>
        <dbReference type="SAM" id="SignalP"/>
    </source>
</evidence>
<dbReference type="EMBL" id="JASHIF010000010">
    <property type="protein sequence ID" value="MDI9860165.1"/>
    <property type="molecule type" value="Genomic_DNA"/>
</dbReference>
<evidence type="ECO:0008006" key="4">
    <source>
        <dbReference type="Google" id="ProtNLM"/>
    </source>
</evidence>
<dbReference type="Proteomes" id="UP001236507">
    <property type="component" value="Unassembled WGS sequence"/>
</dbReference>
<organism evidence="2 3">
    <name type="scientific">Flectobacillus roseus</name>
    <dbReference type="NCBI Taxonomy" id="502259"/>
    <lineage>
        <taxon>Bacteria</taxon>
        <taxon>Pseudomonadati</taxon>
        <taxon>Bacteroidota</taxon>
        <taxon>Cytophagia</taxon>
        <taxon>Cytophagales</taxon>
        <taxon>Flectobacillaceae</taxon>
        <taxon>Flectobacillus</taxon>
    </lineage>
</organism>
<name>A0ABT6Y9D1_9BACT</name>